<gene>
    <name evidence="8" type="ORF">IV203_026333</name>
</gene>
<dbReference type="PANTHER" id="PTHR36330">
    <property type="entry name" value="LIPASE/LIPOOXYGENASE, PLAT/LH2 FAMILY PROTEIN"/>
    <property type="match status" value="1"/>
</dbReference>
<comment type="subcellular location">
    <subcellularLocation>
        <location evidence="1">Membrane</location>
        <topology evidence="1">Multi-pass membrane protein</topology>
    </subcellularLocation>
</comment>
<dbReference type="OrthoDB" id="6334211at2759"/>
<keyword evidence="4 6" id="KW-0472">Membrane</keyword>
<evidence type="ECO:0000313" key="9">
    <source>
        <dbReference type="Proteomes" id="UP000693970"/>
    </source>
</evidence>
<dbReference type="GO" id="GO:0016020">
    <property type="term" value="C:membrane"/>
    <property type="evidence" value="ECO:0007669"/>
    <property type="project" value="UniProtKB-SubCell"/>
</dbReference>
<keyword evidence="3 6" id="KW-1133">Transmembrane helix</keyword>
<evidence type="ECO:0000256" key="5">
    <source>
        <dbReference type="SAM" id="MobiDB-lite"/>
    </source>
</evidence>
<dbReference type="Proteomes" id="UP000693970">
    <property type="component" value="Unassembled WGS sequence"/>
</dbReference>
<dbReference type="PANTHER" id="PTHR36330:SF2">
    <property type="entry name" value="LIPASE_LIPOOXYGENASE, PLAT_LH2 FAMILY PROTEIN"/>
    <property type="match status" value="1"/>
</dbReference>
<evidence type="ECO:0000256" key="3">
    <source>
        <dbReference type="ARBA" id="ARBA00022989"/>
    </source>
</evidence>
<dbReference type="InterPro" id="IPR056309">
    <property type="entry name" value="CGL160/ATPI_dom"/>
</dbReference>
<comment type="caution">
    <text evidence="8">The sequence shown here is derived from an EMBL/GenBank/DDBJ whole genome shotgun (WGS) entry which is preliminary data.</text>
</comment>
<feature type="compositionally biased region" description="Polar residues" evidence="5">
    <location>
        <begin position="7"/>
        <end position="26"/>
    </location>
</feature>
<evidence type="ECO:0000313" key="8">
    <source>
        <dbReference type="EMBL" id="KAG7362973.1"/>
    </source>
</evidence>
<protein>
    <recommendedName>
        <fullName evidence="7">CGL160/ATPI domain-containing protein</fullName>
    </recommendedName>
</protein>
<evidence type="ECO:0000256" key="1">
    <source>
        <dbReference type="ARBA" id="ARBA00004141"/>
    </source>
</evidence>
<evidence type="ECO:0000256" key="2">
    <source>
        <dbReference type="ARBA" id="ARBA00022692"/>
    </source>
</evidence>
<accession>A0A9K3LJR7</accession>
<proteinExistence type="predicted"/>
<dbReference type="AlphaFoldDB" id="A0A9K3LJR7"/>
<evidence type="ECO:0000259" key="7">
    <source>
        <dbReference type="Pfam" id="PF24763"/>
    </source>
</evidence>
<keyword evidence="2 6" id="KW-0812">Transmembrane</keyword>
<feature type="domain" description="CGL160/ATPI" evidence="7">
    <location>
        <begin position="251"/>
        <end position="396"/>
    </location>
</feature>
<organism evidence="8 9">
    <name type="scientific">Nitzschia inconspicua</name>
    <dbReference type="NCBI Taxonomy" id="303405"/>
    <lineage>
        <taxon>Eukaryota</taxon>
        <taxon>Sar</taxon>
        <taxon>Stramenopiles</taxon>
        <taxon>Ochrophyta</taxon>
        <taxon>Bacillariophyta</taxon>
        <taxon>Bacillariophyceae</taxon>
        <taxon>Bacillariophycidae</taxon>
        <taxon>Bacillariales</taxon>
        <taxon>Bacillariaceae</taxon>
        <taxon>Nitzschia</taxon>
    </lineage>
</organism>
<dbReference type="EMBL" id="JAGRRH010000010">
    <property type="protein sequence ID" value="KAG7362973.1"/>
    <property type="molecule type" value="Genomic_DNA"/>
</dbReference>
<evidence type="ECO:0000256" key="4">
    <source>
        <dbReference type="ARBA" id="ARBA00023136"/>
    </source>
</evidence>
<keyword evidence="9" id="KW-1185">Reference proteome</keyword>
<dbReference type="Pfam" id="PF24763">
    <property type="entry name" value="CGL160_C"/>
    <property type="match status" value="1"/>
</dbReference>
<name>A0A9K3LJR7_9STRA</name>
<feature type="transmembrane region" description="Helical" evidence="6">
    <location>
        <begin position="44"/>
        <end position="65"/>
    </location>
</feature>
<feature type="region of interest" description="Disordered" evidence="5">
    <location>
        <begin position="103"/>
        <end position="127"/>
    </location>
</feature>
<reference evidence="8" key="1">
    <citation type="journal article" date="2021" name="Sci. Rep.">
        <title>Diploid genomic architecture of Nitzschia inconspicua, an elite biomass production diatom.</title>
        <authorList>
            <person name="Oliver A."/>
            <person name="Podell S."/>
            <person name="Pinowska A."/>
            <person name="Traller J.C."/>
            <person name="Smith S.R."/>
            <person name="McClure R."/>
            <person name="Beliaev A."/>
            <person name="Bohutskyi P."/>
            <person name="Hill E.A."/>
            <person name="Rabines A."/>
            <person name="Zheng H."/>
            <person name="Allen L.Z."/>
            <person name="Kuo A."/>
            <person name="Grigoriev I.V."/>
            <person name="Allen A.E."/>
            <person name="Hazlebeck D."/>
            <person name="Allen E.E."/>
        </authorList>
    </citation>
    <scope>NUCLEOTIDE SEQUENCE</scope>
    <source>
        <strain evidence="8">Hildebrandi</strain>
    </source>
</reference>
<evidence type="ECO:0000256" key="6">
    <source>
        <dbReference type="SAM" id="Phobius"/>
    </source>
</evidence>
<reference evidence="8" key="2">
    <citation type="submission" date="2021-04" db="EMBL/GenBank/DDBJ databases">
        <authorList>
            <person name="Podell S."/>
        </authorList>
    </citation>
    <scope>NUCLEOTIDE SEQUENCE</scope>
    <source>
        <strain evidence="8">Hildebrandi</strain>
    </source>
</reference>
<feature type="region of interest" description="Disordered" evidence="5">
    <location>
        <begin position="1"/>
        <end position="33"/>
    </location>
</feature>
<sequence length="641" mass="69414">MIGGGSDNPQLPMTQQKMKDASSSTDRNLKRSGRKMNHLSCHRFFSGCLLMVLTLGSVINAATGFSSFNILSTKKIVEAHHCTPPMFNHRSKNNRILNTFRSLSASSSSSPESSAAPTTASSTRTSKSLHPKIGDVVRYYDLDGGKADGQVLVGRITFLFGSKGRYICELTELEDVQDGYYAEYSSSKRMGKKTERLLQDVSPVLASYVQSEQAYKVPMERDGSGRLVPKVRQQTYDLEDYNGPVAAVANPDVLEQDSLKYQQLKSKLLKNSALVGLVGAVVVNVLKGTEDAAIYLAGVVGSLLYLLFLSLKTDTMATGGSSSGDNSRRKQMGSPFSNLRFSMPVLVLIGVSLYNQSRGDLNPLAGSDSMFDSVTQEQFAAAVLGFLTYRVPLFVGQVQDAFAEMQDDTNGPTLPGSAGVALKVLQNSGSTNTDAVAGTTANDREMVTILLVSGPQSTGRSELVEELLRQEDRLVAPKWMLRRDDGAAFERLEQRGEFLAMEASGSAGLTKESIYAAAAAADTKVGKNGDSETNEKVVVVDANVALAKKLQYLSGTRLIGVWVGLPTVSDFEQRIEQDIAQGTITIPDGETKESVIRARIKDIINEIEFGLSSGIFEFTILNQDPEQSVKELRQAAAYAFK</sequence>